<accession>A0A850HJN5</accession>
<dbReference type="InterPro" id="IPR036890">
    <property type="entry name" value="HATPase_C_sf"/>
</dbReference>
<dbReference type="CDD" id="cd12912">
    <property type="entry name" value="PDC2_MCP_like"/>
    <property type="match status" value="1"/>
</dbReference>
<evidence type="ECO:0000256" key="1">
    <source>
        <dbReference type="ARBA" id="ARBA00000085"/>
    </source>
</evidence>
<dbReference type="GO" id="GO:0000155">
    <property type="term" value="F:phosphorelay sensor kinase activity"/>
    <property type="evidence" value="ECO:0007669"/>
    <property type="project" value="InterPro"/>
</dbReference>
<keyword evidence="7" id="KW-0902">Two-component regulatory system</keyword>
<evidence type="ECO:0000256" key="9">
    <source>
        <dbReference type="SAM" id="Phobius"/>
    </source>
</evidence>
<evidence type="ECO:0000256" key="3">
    <source>
        <dbReference type="ARBA" id="ARBA00012438"/>
    </source>
</evidence>
<comment type="catalytic activity">
    <reaction evidence="1">
        <text>ATP + protein L-histidine = ADP + protein N-phospho-L-histidine.</text>
        <dbReference type="EC" id="2.7.13.3"/>
    </reaction>
</comment>
<reference evidence="14 15" key="1">
    <citation type="journal article" date="2020" name="Cell Host Microbe">
        <title>Functional and Genomic Variation between Human-Derived Isolates of Lachnospiraceae Reveals Inter- and Intra-Species Diversity.</title>
        <authorList>
            <person name="Sorbara M.T."/>
            <person name="Littmann E.R."/>
            <person name="Fontana E."/>
            <person name="Moody T.U."/>
            <person name="Kohout C.E."/>
            <person name="Gjonbalaj M."/>
            <person name="Eaton V."/>
            <person name="Seok R."/>
            <person name="Leiner I.M."/>
            <person name="Pamer E.G."/>
        </authorList>
    </citation>
    <scope>NUCLEOTIDE SEQUENCE [LARGE SCALE GENOMIC DNA]</scope>
    <source>
        <strain evidence="13 14">MSK.17.11</strain>
        <strain evidence="12 15">MSK.17.38</strain>
    </source>
</reference>
<dbReference type="InterPro" id="IPR003594">
    <property type="entry name" value="HATPase_dom"/>
</dbReference>
<proteinExistence type="predicted"/>
<evidence type="ECO:0000313" key="14">
    <source>
        <dbReference type="Proteomes" id="UP000528555"/>
    </source>
</evidence>
<keyword evidence="14" id="KW-1185">Reference proteome</keyword>
<reference evidence="13" key="2">
    <citation type="submission" date="2020-02" db="EMBL/GenBank/DDBJ databases">
        <authorList>
            <person name="Littmann E."/>
            <person name="Sorbara M."/>
        </authorList>
    </citation>
    <scope>NUCLEOTIDE SEQUENCE</scope>
    <source>
        <strain evidence="13">MSK.17.11</strain>
        <strain evidence="12">MSK.17.38</strain>
    </source>
</reference>
<dbReference type="Gene3D" id="3.30.450.20">
    <property type="entry name" value="PAS domain"/>
    <property type="match status" value="1"/>
</dbReference>
<dbReference type="Pfam" id="PF02518">
    <property type="entry name" value="HATPase_c"/>
    <property type="match status" value="1"/>
</dbReference>
<comment type="subcellular location">
    <subcellularLocation>
        <location evidence="2">Membrane</location>
    </subcellularLocation>
</comment>
<dbReference type="InterPro" id="IPR003660">
    <property type="entry name" value="HAMP_dom"/>
</dbReference>
<dbReference type="InterPro" id="IPR010559">
    <property type="entry name" value="Sig_transdc_His_kin_internal"/>
</dbReference>
<evidence type="ECO:0000313" key="13">
    <source>
        <dbReference type="EMBL" id="NVH58262.1"/>
    </source>
</evidence>
<feature type="coiled-coil region" evidence="8">
    <location>
        <begin position="303"/>
        <end position="365"/>
    </location>
</feature>
<dbReference type="EC" id="2.7.13.3" evidence="3"/>
<comment type="caution">
    <text evidence="13">The sequence shown here is derived from an EMBL/GenBank/DDBJ whole genome shotgun (WGS) entry which is preliminary data.</text>
</comment>
<feature type="domain" description="HAMP" evidence="11">
    <location>
        <begin position="297"/>
        <end position="350"/>
    </location>
</feature>
<dbReference type="Pfam" id="PF06580">
    <property type="entry name" value="His_kinase"/>
    <property type="match status" value="1"/>
</dbReference>
<dbReference type="SUPFAM" id="SSF158472">
    <property type="entry name" value="HAMP domain-like"/>
    <property type="match status" value="1"/>
</dbReference>
<feature type="transmembrane region" description="Helical" evidence="9">
    <location>
        <begin position="273"/>
        <end position="300"/>
    </location>
</feature>
<dbReference type="CDD" id="cd06225">
    <property type="entry name" value="HAMP"/>
    <property type="match status" value="1"/>
</dbReference>
<feature type="domain" description="Histidine kinase" evidence="10">
    <location>
        <begin position="461"/>
        <end position="562"/>
    </location>
</feature>
<feature type="transmembrane region" description="Helical" evidence="9">
    <location>
        <begin position="12"/>
        <end position="37"/>
    </location>
</feature>
<evidence type="ECO:0000259" key="10">
    <source>
        <dbReference type="PROSITE" id="PS50109"/>
    </source>
</evidence>
<dbReference type="Proteomes" id="UP000528555">
    <property type="component" value="Unassembled WGS sequence"/>
</dbReference>
<keyword evidence="9" id="KW-0812">Transmembrane</keyword>
<evidence type="ECO:0000256" key="7">
    <source>
        <dbReference type="ARBA" id="ARBA00023012"/>
    </source>
</evidence>
<dbReference type="Gene3D" id="3.30.565.10">
    <property type="entry name" value="Histidine kinase-like ATPase, C-terminal domain"/>
    <property type="match status" value="1"/>
</dbReference>
<keyword evidence="9" id="KW-1133">Transmembrane helix</keyword>
<dbReference type="PRINTS" id="PR00344">
    <property type="entry name" value="BCTRLSENSOR"/>
</dbReference>
<dbReference type="AlphaFoldDB" id="A0A850HJN5"/>
<dbReference type="GO" id="GO:0016020">
    <property type="term" value="C:membrane"/>
    <property type="evidence" value="ECO:0007669"/>
    <property type="project" value="UniProtKB-SubCell"/>
</dbReference>
<protein>
    <recommendedName>
        <fullName evidence="3">histidine kinase</fullName>
        <ecNumber evidence="3">2.7.13.3</ecNumber>
    </recommendedName>
</protein>
<dbReference type="Gene3D" id="6.10.340.10">
    <property type="match status" value="1"/>
</dbReference>
<dbReference type="SMART" id="SM00387">
    <property type="entry name" value="HATPase_c"/>
    <property type="match status" value="1"/>
</dbReference>
<organism evidence="13 14">
    <name type="scientific">Dorea phocaeensis</name>
    <dbReference type="NCBI Taxonomy" id="2040291"/>
    <lineage>
        <taxon>Bacteria</taxon>
        <taxon>Bacillati</taxon>
        <taxon>Bacillota</taxon>
        <taxon>Clostridia</taxon>
        <taxon>Lachnospirales</taxon>
        <taxon>Lachnospiraceae</taxon>
        <taxon>Dorea</taxon>
    </lineage>
</organism>
<keyword evidence="9" id="KW-0472">Membrane</keyword>
<evidence type="ECO:0000256" key="5">
    <source>
        <dbReference type="ARBA" id="ARBA00022679"/>
    </source>
</evidence>
<keyword evidence="4" id="KW-0597">Phosphoprotein</keyword>
<evidence type="ECO:0000313" key="12">
    <source>
        <dbReference type="EMBL" id="NSK14488.1"/>
    </source>
</evidence>
<evidence type="ECO:0000256" key="2">
    <source>
        <dbReference type="ARBA" id="ARBA00004370"/>
    </source>
</evidence>
<dbReference type="InterPro" id="IPR050640">
    <property type="entry name" value="Bact_2-comp_sensor_kinase"/>
</dbReference>
<evidence type="ECO:0000313" key="15">
    <source>
        <dbReference type="Proteomes" id="UP000701680"/>
    </source>
</evidence>
<dbReference type="PROSITE" id="PS50885">
    <property type="entry name" value="HAMP"/>
    <property type="match status" value="1"/>
</dbReference>
<evidence type="ECO:0000259" key="11">
    <source>
        <dbReference type="PROSITE" id="PS50885"/>
    </source>
</evidence>
<dbReference type="PANTHER" id="PTHR34220">
    <property type="entry name" value="SENSOR HISTIDINE KINASE YPDA"/>
    <property type="match status" value="1"/>
</dbReference>
<keyword evidence="8" id="KW-0175">Coiled coil</keyword>
<dbReference type="RefSeq" id="WP_173814593.1">
    <property type="nucleotide sequence ID" value="NZ_JAAITX010000003.1"/>
</dbReference>
<gene>
    <name evidence="13" type="ORF">G5A66_06290</name>
    <name evidence="12" type="ORF">G5A75_06310</name>
</gene>
<keyword evidence="5" id="KW-0808">Transferase</keyword>
<evidence type="ECO:0000256" key="8">
    <source>
        <dbReference type="SAM" id="Coils"/>
    </source>
</evidence>
<keyword evidence="6 13" id="KW-0418">Kinase</keyword>
<dbReference type="PANTHER" id="PTHR34220:SF7">
    <property type="entry name" value="SENSOR HISTIDINE KINASE YPDA"/>
    <property type="match status" value="1"/>
</dbReference>
<dbReference type="PROSITE" id="PS50109">
    <property type="entry name" value="HIS_KIN"/>
    <property type="match status" value="1"/>
</dbReference>
<dbReference type="Proteomes" id="UP000701680">
    <property type="component" value="Unassembled WGS sequence"/>
</dbReference>
<dbReference type="SUPFAM" id="SSF55874">
    <property type="entry name" value="ATPase domain of HSP90 chaperone/DNA topoisomerase II/histidine kinase"/>
    <property type="match status" value="1"/>
</dbReference>
<dbReference type="EMBL" id="JAAIUO010000003">
    <property type="protein sequence ID" value="NSK14488.1"/>
    <property type="molecule type" value="Genomic_DNA"/>
</dbReference>
<evidence type="ECO:0000256" key="6">
    <source>
        <dbReference type="ARBA" id="ARBA00022777"/>
    </source>
</evidence>
<name>A0A850HJN5_9FIRM</name>
<dbReference type="InterPro" id="IPR004358">
    <property type="entry name" value="Sig_transdc_His_kin-like_C"/>
</dbReference>
<dbReference type="EMBL" id="JAAITX010000003">
    <property type="protein sequence ID" value="NVH58262.1"/>
    <property type="molecule type" value="Genomic_DNA"/>
</dbReference>
<dbReference type="InterPro" id="IPR005467">
    <property type="entry name" value="His_kinase_dom"/>
</dbReference>
<evidence type="ECO:0000256" key="4">
    <source>
        <dbReference type="ARBA" id="ARBA00022553"/>
    </source>
</evidence>
<sequence>MIKKAEKEKRGLSLSLIFTLLVAAIVLLTSIITILVFTQIYRKGVERNAVTSSEQSVVQVQNMVESYTRDMEEVLGTIRTSFQLQGTNPGEFIQDLVEIREDVVAVTTYNEEGELMECWSSGETMKPNCYQNLSDVKVPDDGRMHISKPHVATLFKQYYPWVVTISQIIQDADDQKIKVAMDIRFSNIANYVDDVGIGAHGYCYIEDTDGNIVYHPQQQLIYSGLKKENARGEDGVEYGEEAIYTTRTLSESKWRIVGVCYVDEMVTNKVEDMVLLLILILIIVLIGTLFVGSLISNIFAKPVKKLTQAMRSFEKNAENYTYQQVGGTEEIVELSRSFEHMVVRIQKLMEKVRREEITLRKTELKALQAQINPHFLYNTLDAIAWLCEDGRSQDAEDMVTSLAKLFRISISKGHELITIEKEIQHAESYLRIQKFRYKNQFTYHFDVDEECLGYLCNKITLQPIIENAIYHGINRMVDEGEILIEVHQDQDDIILAVEDNGVGMTEEQCQEIMKKERGDRTGIGIKNVNDRIKIYFGEEYGLSITSELDEGTRVTIRMPKVTERESDGK</sequence>